<dbReference type="SMART" id="SM01119">
    <property type="entry name" value="D-ser_dehydrat"/>
    <property type="match status" value="1"/>
</dbReference>
<dbReference type="Pfam" id="PF14031">
    <property type="entry name" value="D-ser_dehydrat"/>
    <property type="match status" value="1"/>
</dbReference>
<dbReference type="InterPro" id="IPR051466">
    <property type="entry name" value="D-amino_acid_metab_enzyme"/>
</dbReference>
<dbReference type="PANTHER" id="PTHR28004:SF8">
    <property type="entry name" value="D-SERINE DEAMINASE"/>
    <property type="match status" value="1"/>
</dbReference>
<feature type="domain" description="D-serine dehydratase-like" evidence="1">
    <location>
        <begin position="325"/>
        <end position="423"/>
    </location>
</feature>
<comment type="caution">
    <text evidence="2">The sequence shown here is derived from an EMBL/GenBank/DDBJ whole genome shotgun (WGS) entry which is preliminary data.</text>
</comment>
<organism evidence="2 3">
    <name type="scientific">Glutamicibacter uratoxydans</name>
    <name type="common">Arthrobacter uratoxydans</name>
    <dbReference type="NCBI Taxonomy" id="43667"/>
    <lineage>
        <taxon>Bacteria</taxon>
        <taxon>Bacillati</taxon>
        <taxon>Actinomycetota</taxon>
        <taxon>Actinomycetes</taxon>
        <taxon>Micrococcales</taxon>
        <taxon>Micrococcaceae</taxon>
        <taxon>Glutamicibacter</taxon>
    </lineage>
</organism>
<evidence type="ECO:0000313" key="2">
    <source>
        <dbReference type="EMBL" id="GED06256.1"/>
    </source>
</evidence>
<reference evidence="2 3" key="1">
    <citation type="submission" date="2019-06" db="EMBL/GenBank/DDBJ databases">
        <title>Whole genome shotgun sequence of Glutamicibacter uratoxydans NBRC 15515.</title>
        <authorList>
            <person name="Hosoyama A."/>
            <person name="Uohara A."/>
            <person name="Ohji S."/>
            <person name="Ichikawa N."/>
        </authorList>
    </citation>
    <scope>NUCLEOTIDE SEQUENCE [LARGE SCALE GENOMIC DNA]</scope>
    <source>
        <strain evidence="2 3">NBRC 15515</strain>
    </source>
</reference>
<dbReference type="PANTHER" id="PTHR28004">
    <property type="entry name" value="ZGC:162816-RELATED"/>
    <property type="match status" value="1"/>
</dbReference>
<dbReference type="Proteomes" id="UP000316612">
    <property type="component" value="Unassembled WGS sequence"/>
</dbReference>
<dbReference type="InterPro" id="IPR042208">
    <property type="entry name" value="D-ser_dehydrat-like_sf"/>
</dbReference>
<name>A0A4Y4DMT2_GLUUR</name>
<dbReference type="RefSeq" id="WP_141364132.1">
    <property type="nucleotide sequence ID" value="NZ_BAAAJL010000011.1"/>
</dbReference>
<evidence type="ECO:0000313" key="3">
    <source>
        <dbReference type="Proteomes" id="UP000316612"/>
    </source>
</evidence>
<proteinExistence type="predicted"/>
<evidence type="ECO:0000259" key="1">
    <source>
        <dbReference type="SMART" id="SM01119"/>
    </source>
</evidence>
<dbReference type="SUPFAM" id="SSF51419">
    <property type="entry name" value="PLP-binding barrel"/>
    <property type="match status" value="1"/>
</dbReference>
<dbReference type="AlphaFoldDB" id="A0A4Y4DMT2"/>
<protein>
    <submittedName>
        <fullName evidence="2">Alanine racemase</fullName>
    </submittedName>
</protein>
<accession>A0A4Y4DMT2</accession>
<dbReference type="EMBL" id="BJNY01000009">
    <property type="protein sequence ID" value="GED06256.1"/>
    <property type="molecule type" value="Genomic_DNA"/>
</dbReference>
<dbReference type="InterPro" id="IPR029066">
    <property type="entry name" value="PLP-binding_barrel"/>
</dbReference>
<dbReference type="InterPro" id="IPR026956">
    <property type="entry name" value="D-ser_dehydrat-like_dom"/>
</dbReference>
<sequence length="440" mass="47611">MGSTSNERIDVHSVEQLSGQILDWQHQAIPASYHGRSVREFIASEPRLNNLQTPVLTLDESAMEHNLQLLDSWCRKHGVALAPHGKTTMSPELWKRQLDLGAWGITLANAHQLRTARAFGVQRVMIANSLTDPQAIAFAAAETAKGAEIYSWVDSVRTVQLLSEVLAATPSVTLPVIAELGAPGGRTGARTDAEGLEVARAVAAAPQLALAGVGGYEGALAHTTDEQALDTVRQYLRRVGELHRAALEEKLYGLDEVIITAGGSAYFDEVASVLAQLRSEATAEDPQVQVVLRSGAYIIHDDGFYRVISPLGRSNPDSEQALRAGMHAWVRVVSQPEPGLALLDAGKRDLPFDEGMPVPQGYAHQLGDELKDLPGASITAVNDQHAFLRFDPELSLNPGDVIRLGLSHPCTALDKWVMIPVVESCSQSNPRLVNVVRTFF</sequence>
<dbReference type="Gene3D" id="2.40.37.20">
    <property type="entry name" value="D-serine dehydratase-like domain"/>
    <property type="match status" value="1"/>
</dbReference>
<dbReference type="OrthoDB" id="9811417at2"/>
<dbReference type="Gene3D" id="3.20.20.10">
    <property type="entry name" value="Alanine racemase"/>
    <property type="match status" value="1"/>
</dbReference>
<keyword evidence="3" id="KW-1185">Reference proteome</keyword>
<gene>
    <name evidence="2" type="ORF">AUR04nite_17880</name>
</gene>